<dbReference type="PANTHER" id="PTHR48100">
    <property type="entry name" value="BROAD-SPECIFICITY PHOSPHATASE YOR283W-RELATED"/>
    <property type="match status" value="1"/>
</dbReference>
<accession>A0ABT9EQF2</accession>
<evidence type="ECO:0000313" key="1">
    <source>
        <dbReference type="EMBL" id="MDP2521304.1"/>
    </source>
</evidence>
<dbReference type="Proteomes" id="UP001177341">
    <property type="component" value="Unassembled WGS sequence"/>
</dbReference>
<comment type="caution">
    <text evidence="1">The sequence shown here is derived from an EMBL/GenBank/DDBJ whole genome shotgun (WGS) entry which is preliminary data.</text>
</comment>
<sequence>MSINSMVVEALRHGETTAGHCYLGVTDALLTPFGVSQMEEALHGLSAKDYDCIITSPLRRCADFAQEWAGLSCPVAINPNFQEFNFGDWDGLTAKKIMALWPGQLEQFWQNPLAFTPPNGEALSHFFKRVGRGLQSMQATADRRVLLITHGGVIKAIHCILHDKPASEMFAVEVKHASLHRLIG</sequence>
<dbReference type="SUPFAM" id="SSF53254">
    <property type="entry name" value="Phosphoglycerate mutase-like"/>
    <property type="match status" value="1"/>
</dbReference>
<keyword evidence="2" id="KW-1185">Reference proteome</keyword>
<dbReference type="Gene3D" id="3.40.50.1240">
    <property type="entry name" value="Phosphoglycerate mutase-like"/>
    <property type="match status" value="1"/>
</dbReference>
<gene>
    <name evidence="1" type="ORF">Q8W30_01870</name>
</gene>
<evidence type="ECO:0000313" key="2">
    <source>
        <dbReference type="Proteomes" id="UP001177341"/>
    </source>
</evidence>
<dbReference type="EMBL" id="JAUYVO010000001">
    <property type="protein sequence ID" value="MDP2521304.1"/>
    <property type="molecule type" value="Genomic_DNA"/>
</dbReference>
<dbReference type="InterPro" id="IPR013078">
    <property type="entry name" value="His_Pase_superF_clade-1"/>
</dbReference>
<dbReference type="RefSeq" id="WP_305450071.1">
    <property type="nucleotide sequence ID" value="NZ_JAUYVO010000001.1"/>
</dbReference>
<dbReference type="PANTHER" id="PTHR48100:SF1">
    <property type="entry name" value="HISTIDINE PHOSPHATASE FAMILY PROTEIN-RELATED"/>
    <property type="match status" value="1"/>
</dbReference>
<dbReference type="Pfam" id="PF00300">
    <property type="entry name" value="His_Phos_1"/>
    <property type="match status" value="1"/>
</dbReference>
<organism evidence="1 2">
    <name type="scientific">Neptunomonas phycophila</name>
    <dbReference type="NCBI Taxonomy" id="1572645"/>
    <lineage>
        <taxon>Bacteria</taxon>
        <taxon>Pseudomonadati</taxon>
        <taxon>Pseudomonadota</taxon>
        <taxon>Gammaproteobacteria</taxon>
        <taxon>Oceanospirillales</taxon>
        <taxon>Oceanospirillaceae</taxon>
        <taxon>Neptunomonas</taxon>
    </lineage>
</organism>
<dbReference type="InterPro" id="IPR029033">
    <property type="entry name" value="His_PPase_superfam"/>
</dbReference>
<protein>
    <submittedName>
        <fullName evidence="1">Histidine phosphatase family protein</fullName>
    </submittedName>
</protein>
<reference evidence="1" key="1">
    <citation type="submission" date="2023-07" db="EMBL/GenBank/DDBJ databases">
        <title>Genome content predicts the carbon catabolic preferences of heterotrophic bacteria.</title>
        <authorList>
            <person name="Gralka M."/>
        </authorList>
    </citation>
    <scope>NUCLEOTIDE SEQUENCE</scope>
    <source>
        <strain evidence="1">5G01</strain>
    </source>
</reference>
<dbReference type="CDD" id="cd07067">
    <property type="entry name" value="HP_PGM_like"/>
    <property type="match status" value="1"/>
</dbReference>
<dbReference type="InterPro" id="IPR050275">
    <property type="entry name" value="PGM_Phosphatase"/>
</dbReference>
<name>A0ABT9EQF2_9GAMM</name>
<dbReference type="SMART" id="SM00855">
    <property type="entry name" value="PGAM"/>
    <property type="match status" value="1"/>
</dbReference>
<proteinExistence type="predicted"/>